<evidence type="ECO:0000313" key="4">
    <source>
        <dbReference type="Proteomes" id="UP001159001"/>
    </source>
</evidence>
<comment type="caution">
    <text evidence="3">The sequence shown here is derived from an EMBL/GenBank/DDBJ whole genome shotgun (WGS) entry which is preliminary data.</text>
</comment>
<evidence type="ECO:0000256" key="2">
    <source>
        <dbReference type="SAM" id="Phobius"/>
    </source>
</evidence>
<reference evidence="3" key="1">
    <citation type="submission" date="2022-10" db="EMBL/GenBank/DDBJ databases">
        <title>Bacterial isolates recovered from the One Health project in Brazil.</title>
        <authorList>
            <person name="Valiatti T.B."/>
            <person name="Santos F."/>
            <person name="Cayo R."/>
            <person name="Gales A.C."/>
        </authorList>
    </citation>
    <scope>NUCLEOTIDE SEQUENCE</scope>
    <source>
        <strain evidence="3">PVR188</strain>
    </source>
</reference>
<dbReference type="Proteomes" id="UP001159001">
    <property type="component" value="Unassembled WGS sequence"/>
</dbReference>
<feature type="region of interest" description="Disordered" evidence="1">
    <location>
        <begin position="67"/>
        <end position="169"/>
    </location>
</feature>
<dbReference type="AlphaFoldDB" id="A0AAW6UIN4"/>
<feature type="compositionally biased region" description="Basic and acidic residues" evidence="1">
    <location>
        <begin position="1"/>
        <end position="30"/>
    </location>
</feature>
<keyword evidence="2" id="KW-1133">Transmembrane helix</keyword>
<feature type="transmembrane region" description="Helical" evidence="2">
    <location>
        <begin position="37"/>
        <end position="56"/>
    </location>
</feature>
<proteinExistence type="predicted"/>
<evidence type="ECO:0000313" key="3">
    <source>
        <dbReference type="EMBL" id="MDI9095044.1"/>
    </source>
</evidence>
<gene>
    <name evidence="3" type="ORF">OGX73_20760</name>
</gene>
<dbReference type="RefSeq" id="WP_283027284.1">
    <property type="nucleotide sequence ID" value="NZ_JAOWIN010000018.1"/>
</dbReference>
<protein>
    <submittedName>
        <fullName evidence="3">Uncharacterized protein</fullName>
    </submittedName>
</protein>
<name>A0AAW6UIN4_PRORE</name>
<accession>A0AAW6UIN4</accession>
<feature type="region of interest" description="Disordered" evidence="1">
    <location>
        <begin position="1"/>
        <end position="32"/>
    </location>
</feature>
<feature type="region of interest" description="Disordered" evidence="1">
    <location>
        <begin position="189"/>
        <end position="210"/>
    </location>
</feature>
<dbReference type="EMBL" id="JAOWIN010000018">
    <property type="protein sequence ID" value="MDI9095044.1"/>
    <property type="molecule type" value="Genomic_DNA"/>
</dbReference>
<organism evidence="3 4">
    <name type="scientific">Providencia rettgeri</name>
    <dbReference type="NCBI Taxonomy" id="587"/>
    <lineage>
        <taxon>Bacteria</taxon>
        <taxon>Pseudomonadati</taxon>
        <taxon>Pseudomonadota</taxon>
        <taxon>Gammaproteobacteria</taxon>
        <taxon>Enterobacterales</taxon>
        <taxon>Morganellaceae</taxon>
        <taxon>Providencia</taxon>
    </lineage>
</organism>
<evidence type="ECO:0000256" key="1">
    <source>
        <dbReference type="SAM" id="MobiDB-lite"/>
    </source>
</evidence>
<feature type="compositionally biased region" description="Basic and acidic residues" evidence="1">
    <location>
        <begin position="116"/>
        <end position="147"/>
    </location>
</feature>
<keyword evidence="2" id="KW-0472">Membrane</keyword>
<sequence length="415" mass="44338">MTEKRGTGTEYGQDKLKERAEASEVTEEKKPKSKLKIISIVVIAAIGVGALYPVVFDSKKTPAEKNEEVVALNSDGTAIGPVVTNADDKESLSDSNKSVTIDTAIADKTAASENSDADKTAAPENSDADKAATDKDATDKDATDKADAGNAEQPVDHTDPEQMLMDMAAPTNPSVEIVPAEKIISDAHKGSAVPQPIAQNVSDGSAGVSDKLAPEDVQGIKNAVNHDPTVNNANQPANEANAAPKFRTFEPSKFGIDDVAAPQHVIAQPTAQPATLPQYAATNKAPSDSQNSDDVIKNYTGQSEEVTYQVQSQNTVYVYGSFAAKVYLLPVGKNEKVNAYLSDSKGWQISQLPGDILRIQRSANKSDWSEATDLFLVAGKRTYTLILQAVDQPKLRTDSLRYMEPKTQPAHTGKK</sequence>
<feature type="compositionally biased region" description="Low complexity" evidence="1">
    <location>
        <begin position="100"/>
        <end position="111"/>
    </location>
</feature>
<keyword evidence="2" id="KW-0812">Transmembrane</keyword>